<evidence type="ECO:0000313" key="2">
    <source>
        <dbReference type="Proteomes" id="UP000467385"/>
    </source>
</evidence>
<proteinExistence type="predicted"/>
<organism evidence="1 2">
    <name type="scientific">Mycobacterium conspicuum</name>
    <dbReference type="NCBI Taxonomy" id="44010"/>
    <lineage>
        <taxon>Bacteria</taxon>
        <taxon>Bacillati</taxon>
        <taxon>Actinomycetota</taxon>
        <taxon>Actinomycetes</taxon>
        <taxon>Mycobacteriales</taxon>
        <taxon>Mycobacteriaceae</taxon>
        <taxon>Mycobacterium</taxon>
    </lineage>
</organism>
<keyword evidence="2" id="KW-1185">Reference proteome</keyword>
<dbReference type="STRING" id="44010.AWC00_01420"/>
<name>A0A1X1SRH0_9MYCO</name>
<sequence>MAPIVVICVALTALCIGYHLGRRAGSMPVPWKKRTSRVALARAALNLVLLVSARRVQRNYLIRALKFVER</sequence>
<dbReference type="AlphaFoldDB" id="A0A1X1SRH0"/>
<reference evidence="1 2" key="1">
    <citation type="journal article" date="2019" name="Emerg. Microbes Infect.">
        <title>Comprehensive subspecies identification of 175 nontuberculous mycobacteria species based on 7547 genomic profiles.</title>
        <authorList>
            <person name="Matsumoto Y."/>
            <person name="Kinjo T."/>
            <person name="Motooka D."/>
            <person name="Nabeya D."/>
            <person name="Jung N."/>
            <person name="Uechi K."/>
            <person name="Horii T."/>
            <person name="Iida T."/>
            <person name="Fujita J."/>
            <person name="Nakamura S."/>
        </authorList>
    </citation>
    <scope>NUCLEOTIDE SEQUENCE [LARGE SCALE GENOMIC DNA]</scope>
    <source>
        <strain evidence="1 2">JCM 14738</strain>
    </source>
</reference>
<dbReference type="RefSeq" id="WP_085236594.1">
    <property type="nucleotide sequence ID" value="NZ_AP022613.1"/>
</dbReference>
<gene>
    <name evidence="1" type="ORF">MCNS_28700</name>
</gene>
<dbReference type="Proteomes" id="UP000467385">
    <property type="component" value="Chromosome"/>
</dbReference>
<dbReference type="EMBL" id="AP022613">
    <property type="protein sequence ID" value="BBZ39807.1"/>
    <property type="molecule type" value="Genomic_DNA"/>
</dbReference>
<dbReference type="OrthoDB" id="4641308at2"/>
<evidence type="ECO:0000313" key="1">
    <source>
        <dbReference type="EMBL" id="BBZ39807.1"/>
    </source>
</evidence>
<accession>A0A1X1SRH0</accession>
<protein>
    <submittedName>
        <fullName evidence="1">Uncharacterized protein</fullName>
    </submittedName>
</protein>